<dbReference type="Pfam" id="PF23282">
    <property type="entry name" value="WHD_ROQ1"/>
    <property type="match status" value="1"/>
</dbReference>
<gene>
    <name evidence="4" type="ORF">SO802_005105</name>
</gene>
<dbReference type="InterPro" id="IPR000157">
    <property type="entry name" value="TIR_dom"/>
</dbReference>
<dbReference type="SUPFAM" id="SSF52540">
    <property type="entry name" value="P-loop containing nucleoside triphosphate hydrolases"/>
    <property type="match status" value="1"/>
</dbReference>
<reference evidence="4 5" key="1">
    <citation type="submission" date="2024-01" db="EMBL/GenBank/DDBJ databases">
        <title>A telomere-to-telomere, gap-free genome of sweet tea (Lithocarpus litseifolius).</title>
        <authorList>
            <person name="Zhou J."/>
        </authorList>
    </citation>
    <scope>NUCLEOTIDE SEQUENCE [LARGE SCALE GENOMIC DNA]</scope>
    <source>
        <strain evidence="4">Zhou-2022a</strain>
        <tissue evidence="4">Leaf</tissue>
    </source>
</reference>
<accession>A0AAW2DH85</accession>
<proteinExistence type="predicted"/>
<evidence type="ECO:0000313" key="4">
    <source>
        <dbReference type="EMBL" id="KAL0009997.1"/>
    </source>
</evidence>
<dbReference type="AlphaFoldDB" id="A0AAW2DH85"/>
<dbReference type="PANTHER" id="PTHR11017">
    <property type="entry name" value="LEUCINE-RICH REPEAT-CONTAINING PROTEIN"/>
    <property type="match status" value="1"/>
</dbReference>
<protein>
    <recommendedName>
        <fullName evidence="6">TIR domain-containing protein</fullName>
    </recommendedName>
</protein>
<dbReference type="InterPro" id="IPR027417">
    <property type="entry name" value="P-loop_NTPase"/>
</dbReference>
<keyword evidence="1" id="KW-0677">Repeat</keyword>
<dbReference type="InterPro" id="IPR058192">
    <property type="entry name" value="WHD_ROQ1-like"/>
</dbReference>
<evidence type="ECO:0000313" key="5">
    <source>
        <dbReference type="Proteomes" id="UP001459277"/>
    </source>
</evidence>
<dbReference type="GO" id="GO:0007165">
    <property type="term" value="P:signal transduction"/>
    <property type="evidence" value="ECO:0007669"/>
    <property type="project" value="InterPro"/>
</dbReference>
<dbReference type="Proteomes" id="UP001459277">
    <property type="component" value="Unassembled WGS sequence"/>
</dbReference>
<sequence length="243" mass="27649">MVQGAFAQAFFEHEERFKDDIAKVQTWRTALREVANLKGWHLLDRFEAQLIQDIVGEIWKKLNYAFFEDTEDLVGIKSRVKHLESCLAIGSNDVRIIGVLGMGGIDEICEAEALTDDEALHLLSLKAFKKDHPPEGYVELSIDVVEYTKGLPLAIQIMGSFLFSRSINQWKSTLIRIKEFLERAIHQALKISYDGLHETEKKIFLYIACFFNHEDKNSVVKKLDYLGLYPAIGLEVLASSVDA</sequence>
<feature type="domain" description="TIR" evidence="2">
    <location>
        <begin position="3"/>
        <end position="75"/>
    </location>
</feature>
<dbReference type="EMBL" id="JAZDWU010000002">
    <property type="protein sequence ID" value="KAL0009997.1"/>
    <property type="molecule type" value="Genomic_DNA"/>
</dbReference>
<feature type="domain" description="Disease resistance protein Roq1-like winged-helix" evidence="3">
    <location>
        <begin position="198"/>
        <end position="238"/>
    </location>
</feature>
<dbReference type="Pfam" id="PF01582">
    <property type="entry name" value="TIR"/>
    <property type="match status" value="1"/>
</dbReference>
<evidence type="ECO:0000259" key="3">
    <source>
        <dbReference type="Pfam" id="PF23282"/>
    </source>
</evidence>
<dbReference type="GO" id="GO:0043531">
    <property type="term" value="F:ADP binding"/>
    <property type="evidence" value="ECO:0007669"/>
    <property type="project" value="InterPro"/>
</dbReference>
<keyword evidence="5" id="KW-1185">Reference proteome</keyword>
<dbReference type="Gene3D" id="3.40.50.10140">
    <property type="entry name" value="Toll/interleukin-1 receptor homology (TIR) domain"/>
    <property type="match status" value="1"/>
</dbReference>
<dbReference type="InterPro" id="IPR035897">
    <property type="entry name" value="Toll_tir_struct_dom_sf"/>
</dbReference>
<dbReference type="InterPro" id="IPR044974">
    <property type="entry name" value="Disease_R_plants"/>
</dbReference>
<dbReference type="Gene3D" id="1.10.8.430">
    <property type="entry name" value="Helical domain of apoptotic protease-activating factors"/>
    <property type="match status" value="1"/>
</dbReference>
<name>A0AAW2DH85_9ROSI</name>
<evidence type="ECO:0000256" key="1">
    <source>
        <dbReference type="ARBA" id="ARBA00022737"/>
    </source>
</evidence>
<dbReference type="GO" id="GO:0006952">
    <property type="term" value="P:defense response"/>
    <property type="evidence" value="ECO:0007669"/>
    <property type="project" value="InterPro"/>
</dbReference>
<comment type="caution">
    <text evidence="4">The sequence shown here is derived from an EMBL/GenBank/DDBJ whole genome shotgun (WGS) entry which is preliminary data.</text>
</comment>
<evidence type="ECO:0008006" key="6">
    <source>
        <dbReference type="Google" id="ProtNLM"/>
    </source>
</evidence>
<dbReference type="InterPro" id="IPR042197">
    <property type="entry name" value="Apaf_helical"/>
</dbReference>
<organism evidence="4 5">
    <name type="scientific">Lithocarpus litseifolius</name>
    <dbReference type="NCBI Taxonomy" id="425828"/>
    <lineage>
        <taxon>Eukaryota</taxon>
        <taxon>Viridiplantae</taxon>
        <taxon>Streptophyta</taxon>
        <taxon>Embryophyta</taxon>
        <taxon>Tracheophyta</taxon>
        <taxon>Spermatophyta</taxon>
        <taxon>Magnoliopsida</taxon>
        <taxon>eudicotyledons</taxon>
        <taxon>Gunneridae</taxon>
        <taxon>Pentapetalae</taxon>
        <taxon>rosids</taxon>
        <taxon>fabids</taxon>
        <taxon>Fagales</taxon>
        <taxon>Fagaceae</taxon>
        <taxon>Lithocarpus</taxon>
    </lineage>
</organism>
<evidence type="ECO:0000259" key="2">
    <source>
        <dbReference type="Pfam" id="PF01582"/>
    </source>
</evidence>
<dbReference type="PANTHER" id="PTHR11017:SF573">
    <property type="entry name" value="ADP-RIBOSYL CYCLASE_CYCLIC ADP-RIBOSE HYDROLASE"/>
    <property type="match status" value="1"/>
</dbReference>